<dbReference type="CTD" id="149840"/>
<dbReference type="InterPro" id="IPR027821">
    <property type="entry name" value="SHLD1"/>
</dbReference>
<dbReference type="Proteomes" id="UP001165780">
    <property type="component" value="Unplaced"/>
</dbReference>
<dbReference type="Pfam" id="PF15021">
    <property type="entry name" value="SHLD1_C"/>
    <property type="match status" value="1"/>
</dbReference>
<organism evidence="2 3">
    <name type="scientific">Panthera pardus</name>
    <name type="common">Leopard</name>
    <name type="synonym">Felis pardus</name>
    <dbReference type="NCBI Taxonomy" id="9691"/>
    <lineage>
        <taxon>Eukaryota</taxon>
        <taxon>Metazoa</taxon>
        <taxon>Chordata</taxon>
        <taxon>Craniata</taxon>
        <taxon>Vertebrata</taxon>
        <taxon>Euteleostomi</taxon>
        <taxon>Mammalia</taxon>
        <taxon>Eutheria</taxon>
        <taxon>Laurasiatheria</taxon>
        <taxon>Carnivora</taxon>
        <taxon>Feliformia</taxon>
        <taxon>Felidae</taxon>
        <taxon>Pantherinae</taxon>
        <taxon>Panthera</taxon>
    </lineage>
</organism>
<feature type="domain" description="Shieldin complex subunit 1 C-terminal" evidence="1">
    <location>
        <begin position="171"/>
        <end position="289"/>
    </location>
</feature>
<dbReference type="RefSeq" id="XP_053746389.1">
    <property type="nucleotide sequence ID" value="XM_053890414.1"/>
</dbReference>
<dbReference type="InterPro" id="IPR053898">
    <property type="entry name" value="SHLD1_C"/>
</dbReference>
<reference evidence="3" key="1">
    <citation type="submission" date="2025-08" db="UniProtKB">
        <authorList>
            <consortium name="RefSeq"/>
        </authorList>
    </citation>
    <scope>IDENTIFICATION</scope>
    <source>
        <tissue evidence="3">Whole blood</tissue>
    </source>
</reference>
<proteinExistence type="predicted"/>
<dbReference type="PANTHER" id="PTHR36863:SF1">
    <property type="entry name" value="SHIELDIN COMPLEX SUBUNIT 1"/>
    <property type="match status" value="1"/>
</dbReference>
<gene>
    <name evidence="3" type="primary">SHLD1</name>
</gene>
<name>A0A9W2UJ05_PANPR</name>
<dbReference type="AlphaFoldDB" id="A0A9W2UJ05"/>
<protein>
    <submittedName>
        <fullName evidence="3">Shieldin complex subunit 1 isoform X1</fullName>
    </submittedName>
</protein>
<evidence type="ECO:0000313" key="3">
    <source>
        <dbReference type="RefSeq" id="XP_053746389.1"/>
    </source>
</evidence>
<sequence length="291" mass="33634">MPVRVAKMNKSGDYRCWQGCGETGTLLHCWWECKLVQPLWKTVWRFLKKLKMNYPTTQQLALLAVYSRDTGVLMHRGTCTPMFTVVLSTIAQLWKEPKCPSTDEWIKKMWFIYTMEYYLAMRKNEIWPFPATWMELEGIVLSEIDTSNLNSEQNDSWTSENFWLDPSVKGQVKTKAEDDGLRKSLDRFYEVFGCPQPASGNALSAAVCQCLSQKINELKGQESRKYALRSFQMARVIFNRDGCSVLQRHSRDVHFYPSGEGSVSLDDEKPTPGLSKDIIHFLLQQNVMKDL</sequence>
<dbReference type="PANTHER" id="PTHR36863">
    <property type="entry name" value="SHIELDIN COMPLEX SUBUNIT 1"/>
    <property type="match status" value="1"/>
</dbReference>
<dbReference type="GO" id="GO:2000042">
    <property type="term" value="P:negative regulation of double-strand break repair via homologous recombination"/>
    <property type="evidence" value="ECO:0007669"/>
    <property type="project" value="TreeGrafter"/>
</dbReference>
<evidence type="ECO:0000259" key="1">
    <source>
        <dbReference type="Pfam" id="PF15021"/>
    </source>
</evidence>
<dbReference type="GO" id="GO:0045830">
    <property type="term" value="P:positive regulation of isotype switching"/>
    <property type="evidence" value="ECO:0007669"/>
    <property type="project" value="TreeGrafter"/>
</dbReference>
<dbReference type="GO" id="GO:2001034">
    <property type="term" value="P:positive regulation of double-strand break repair via nonhomologous end joining"/>
    <property type="evidence" value="ECO:0007669"/>
    <property type="project" value="TreeGrafter"/>
</dbReference>
<dbReference type="GeneID" id="109274733"/>
<accession>A0A9W2UJ05</accession>
<keyword evidence="2" id="KW-1185">Reference proteome</keyword>
<evidence type="ECO:0000313" key="2">
    <source>
        <dbReference type="Proteomes" id="UP001165780"/>
    </source>
</evidence>
<dbReference type="GO" id="GO:0035861">
    <property type="term" value="C:site of double-strand break"/>
    <property type="evidence" value="ECO:0007669"/>
    <property type="project" value="TreeGrafter"/>
</dbReference>